<sequence length="47" mass="5293">MSIIASIVERYRGSTRIFECRRCGTTLCETDDVCEACGERSIAVYDL</sequence>
<proteinExistence type="predicted"/>
<protein>
    <recommendedName>
        <fullName evidence="3">Small CPxCG-related zinc finger protein</fullName>
    </recommendedName>
</protein>
<dbReference type="Proteomes" id="UP001597187">
    <property type="component" value="Unassembled WGS sequence"/>
</dbReference>
<keyword evidence="2" id="KW-1185">Reference proteome</keyword>
<dbReference type="RefSeq" id="WP_250875683.1">
    <property type="nucleotide sequence ID" value="NZ_JALXFV010000011.1"/>
</dbReference>
<dbReference type="EMBL" id="JBHUDC010000011">
    <property type="protein sequence ID" value="MFD1515759.1"/>
    <property type="molecule type" value="Genomic_DNA"/>
</dbReference>
<reference evidence="1 2" key="1">
    <citation type="journal article" date="2019" name="Int. J. Syst. Evol. Microbiol.">
        <title>The Global Catalogue of Microorganisms (GCM) 10K type strain sequencing project: providing services to taxonomists for standard genome sequencing and annotation.</title>
        <authorList>
            <consortium name="The Broad Institute Genomics Platform"/>
            <consortium name="The Broad Institute Genome Sequencing Center for Infectious Disease"/>
            <person name="Wu L."/>
            <person name="Ma J."/>
        </authorList>
    </citation>
    <scope>NUCLEOTIDE SEQUENCE [LARGE SCALE GENOMIC DNA]</scope>
    <source>
        <strain evidence="1 2">CGMCC 1.12563</strain>
    </source>
</reference>
<evidence type="ECO:0000313" key="1">
    <source>
        <dbReference type="EMBL" id="MFD1515759.1"/>
    </source>
</evidence>
<evidence type="ECO:0008006" key="3">
    <source>
        <dbReference type="Google" id="ProtNLM"/>
    </source>
</evidence>
<name>A0ABD6B3V4_9EURY</name>
<evidence type="ECO:0000313" key="2">
    <source>
        <dbReference type="Proteomes" id="UP001597187"/>
    </source>
</evidence>
<accession>A0ABD6B3V4</accession>
<comment type="caution">
    <text evidence="1">The sequence shown here is derived from an EMBL/GenBank/DDBJ whole genome shotgun (WGS) entry which is preliminary data.</text>
</comment>
<organism evidence="1 2">
    <name type="scientific">Halomarina rubra</name>
    <dbReference type="NCBI Taxonomy" id="2071873"/>
    <lineage>
        <taxon>Archaea</taxon>
        <taxon>Methanobacteriati</taxon>
        <taxon>Methanobacteriota</taxon>
        <taxon>Stenosarchaea group</taxon>
        <taxon>Halobacteria</taxon>
        <taxon>Halobacteriales</taxon>
        <taxon>Natronomonadaceae</taxon>
        <taxon>Halomarina</taxon>
    </lineage>
</organism>
<dbReference type="AlphaFoldDB" id="A0ABD6B3V4"/>
<gene>
    <name evidence="1" type="ORF">ACFSBT_20965</name>
</gene>